<evidence type="ECO:0000256" key="2">
    <source>
        <dbReference type="PROSITE-ProRule" id="PRU00104"/>
    </source>
</evidence>
<dbReference type="WBParaSite" id="BPAG_0000677301-mRNA-1">
    <property type="protein sequence ID" value="BPAG_0000677301-mRNA-1"/>
    <property type="gene ID" value="BPAG_0000677301"/>
</dbReference>
<dbReference type="GO" id="GO:0005737">
    <property type="term" value="C:cytoplasm"/>
    <property type="evidence" value="ECO:0007669"/>
    <property type="project" value="TreeGrafter"/>
</dbReference>
<reference evidence="6" key="1">
    <citation type="submission" date="2017-02" db="UniProtKB">
        <authorList>
            <consortium name="WormBaseParasite"/>
        </authorList>
    </citation>
    <scope>IDENTIFICATION</scope>
</reference>
<dbReference type="Proteomes" id="UP000278627">
    <property type="component" value="Unassembled WGS sequence"/>
</dbReference>
<protein>
    <submittedName>
        <fullName evidence="6">HECT domain-containing protein</fullName>
    </submittedName>
</protein>
<dbReference type="GO" id="GO:0090263">
    <property type="term" value="P:positive regulation of canonical Wnt signaling pathway"/>
    <property type="evidence" value="ECO:0007669"/>
    <property type="project" value="TreeGrafter"/>
</dbReference>
<organism evidence="6">
    <name type="scientific">Brugia pahangi</name>
    <name type="common">Filarial nematode worm</name>
    <dbReference type="NCBI Taxonomy" id="6280"/>
    <lineage>
        <taxon>Eukaryota</taxon>
        <taxon>Metazoa</taxon>
        <taxon>Ecdysozoa</taxon>
        <taxon>Nematoda</taxon>
        <taxon>Chromadorea</taxon>
        <taxon>Rhabditida</taxon>
        <taxon>Spirurina</taxon>
        <taxon>Spiruromorpha</taxon>
        <taxon>Filarioidea</taxon>
        <taxon>Onchocercidae</taxon>
        <taxon>Brugia</taxon>
    </lineage>
</organism>
<proteinExistence type="predicted"/>
<evidence type="ECO:0000313" key="4">
    <source>
        <dbReference type="EMBL" id="VDN87922.1"/>
    </source>
</evidence>
<accession>A0A0N4TEY5</accession>
<dbReference type="Pfam" id="PF00632">
    <property type="entry name" value="HECT"/>
    <property type="match status" value="1"/>
</dbReference>
<dbReference type="PROSITE" id="PS50237">
    <property type="entry name" value="HECT"/>
    <property type="match status" value="1"/>
</dbReference>
<dbReference type="GO" id="GO:0034450">
    <property type="term" value="F:ubiquitin-ubiquitin ligase activity"/>
    <property type="evidence" value="ECO:0007669"/>
    <property type="project" value="TreeGrafter"/>
</dbReference>
<evidence type="ECO:0000256" key="1">
    <source>
        <dbReference type="ARBA" id="ARBA00022786"/>
    </source>
</evidence>
<evidence type="ECO:0000313" key="6">
    <source>
        <dbReference type="WBParaSite" id="BPAG_0000677301-mRNA-1"/>
    </source>
</evidence>
<dbReference type="GO" id="GO:0005634">
    <property type="term" value="C:nucleus"/>
    <property type="evidence" value="ECO:0007669"/>
    <property type="project" value="TreeGrafter"/>
</dbReference>
<dbReference type="Gene3D" id="3.30.2410.10">
    <property type="entry name" value="Hect, E3 ligase catalytic domain"/>
    <property type="match status" value="1"/>
</dbReference>
<gene>
    <name evidence="4" type="ORF">BPAG_LOCUS6736</name>
</gene>
<reference evidence="4 5" key="2">
    <citation type="submission" date="2018-11" db="EMBL/GenBank/DDBJ databases">
        <authorList>
            <consortium name="Pathogen Informatics"/>
        </authorList>
    </citation>
    <scope>NUCLEOTIDE SEQUENCE [LARGE SCALE GENOMIC DNA]</scope>
</reference>
<evidence type="ECO:0000259" key="3">
    <source>
        <dbReference type="PROSITE" id="PS50237"/>
    </source>
</evidence>
<feature type="domain" description="HECT" evidence="3">
    <location>
        <begin position="1"/>
        <end position="149"/>
    </location>
</feature>
<dbReference type="InterPro" id="IPR000569">
    <property type="entry name" value="HECT_dom"/>
</dbReference>
<dbReference type="EMBL" id="UZAD01006571">
    <property type="protein sequence ID" value="VDN87922.1"/>
    <property type="molecule type" value="Genomic_DNA"/>
</dbReference>
<dbReference type="PANTHER" id="PTHR46276:SF1">
    <property type="entry name" value="E3 UBIQUITIN-PROTEIN LIGASE UBR5"/>
    <property type="match status" value="1"/>
</dbReference>
<dbReference type="Gene3D" id="3.90.1750.10">
    <property type="entry name" value="Hect, E3 ligase catalytic domains"/>
    <property type="match status" value="1"/>
</dbReference>
<dbReference type="GO" id="GO:0000209">
    <property type="term" value="P:protein polyubiquitination"/>
    <property type="evidence" value="ECO:0007669"/>
    <property type="project" value="TreeGrafter"/>
</dbReference>
<comment type="caution">
    <text evidence="2">Lacks conserved residue(s) required for the propagation of feature annotation.</text>
</comment>
<dbReference type="InterPro" id="IPR035983">
    <property type="entry name" value="Hect_E3_ubiquitin_ligase"/>
</dbReference>
<dbReference type="PANTHER" id="PTHR46276">
    <property type="entry name" value="E3 UBIQUITIN-PROTEIN LIGASE UBR5"/>
    <property type="match status" value="1"/>
</dbReference>
<sequence length="149" mass="16681">MELKPGGANIAVTHENVVEYIYLFVEARMLGNHLKCLEAIKQGVYDAIPLGSLANMTAEDLRLLLCGTQEISMALMQSYTTFTDESSASPELLQKFKGWFWSICNKLNNQEKQDLIFFWTGSPTLPPSEDGFQPMPTVLVRPADDHLPT</sequence>
<dbReference type="AlphaFoldDB" id="A0A0N4TEY5"/>
<evidence type="ECO:0000313" key="5">
    <source>
        <dbReference type="Proteomes" id="UP000278627"/>
    </source>
</evidence>
<keyword evidence="5" id="KW-1185">Reference proteome</keyword>
<dbReference type="Gene3D" id="3.30.2160.10">
    <property type="entry name" value="Hect, E3 ligase catalytic domain"/>
    <property type="match status" value="1"/>
</dbReference>
<dbReference type="STRING" id="6280.A0A0N4TEY5"/>
<name>A0A0N4TEY5_BRUPA</name>
<dbReference type="SUPFAM" id="SSF56204">
    <property type="entry name" value="Hect, E3 ligase catalytic domain"/>
    <property type="match status" value="1"/>
</dbReference>
<keyword evidence="1 2" id="KW-0833">Ubl conjugation pathway</keyword>